<keyword evidence="3 7" id="KW-0813">Transport</keyword>
<dbReference type="InterPro" id="IPR005829">
    <property type="entry name" value="Sugar_transporter_CS"/>
</dbReference>
<evidence type="ECO:0000256" key="4">
    <source>
        <dbReference type="ARBA" id="ARBA00022692"/>
    </source>
</evidence>
<protein>
    <recommendedName>
        <fullName evidence="9">Major facilitator superfamily (MFS) profile domain-containing protein</fullName>
    </recommendedName>
</protein>
<feature type="transmembrane region" description="Helical" evidence="8">
    <location>
        <begin position="412"/>
        <end position="436"/>
    </location>
</feature>
<feature type="transmembrane region" description="Helical" evidence="8">
    <location>
        <begin position="277"/>
        <end position="302"/>
    </location>
</feature>
<comment type="caution">
    <text evidence="10">The sequence shown here is derived from an EMBL/GenBank/DDBJ whole genome shotgun (WGS) entry which is preliminary data.</text>
</comment>
<dbReference type="PROSITE" id="PS00217">
    <property type="entry name" value="SUGAR_TRANSPORT_2"/>
    <property type="match status" value="1"/>
</dbReference>
<feature type="domain" description="Major facilitator superfamily (MFS) profile" evidence="9">
    <location>
        <begin position="12"/>
        <end position="465"/>
    </location>
</feature>
<dbReference type="NCBIfam" id="TIGR00879">
    <property type="entry name" value="SP"/>
    <property type="match status" value="1"/>
</dbReference>
<keyword evidence="5 8" id="KW-1133">Transmembrane helix</keyword>
<dbReference type="InterPro" id="IPR036259">
    <property type="entry name" value="MFS_trans_sf"/>
</dbReference>
<evidence type="ECO:0000256" key="8">
    <source>
        <dbReference type="SAM" id="Phobius"/>
    </source>
</evidence>
<evidence type="ECO:0000259" key="9">
    <source>
        <dbReference type="PROSITE" id="PS50850"/>
    </source>
</evidence>
<evidence type="ECO:0000256" key="7">
    <source>
        <dbReference type="RuleBase" id="RU003346"/>
    </source>
</evidence>
<dbReference type="FunFam" id="1.20.1250.20:FF:000134">
    <property type="entry name" value="MFS sugar transporter protein"/>
    <property type="match status" value="1"/>
</dbReference>
<feature type="transmembrane region" description="Helical" evidence="8">
    <location>
        <begin position="148"/>
        <end position="169"/>
    </location>
</feature>
<feature type="transmembrane region" description="Helical" evidence="8">
    <location>
        <begin position="442"/>
        <end position="461"/>
    </location>
</feature>
<evidence type="ECO:0000256" key="6">
    <source>
        <dbReference type="ARBA" id="ARBA00023136"/>
    </source>
</evidence>
<feature type="transmembrane region" description="Helical" evidence="8">
    <location>
        <begin position="342"/>
        <end position="365"/>
    </location>
</feature>
<dbReference type="InterPro" id="IPR003663">
    <property type="entry name" value="Sugar/inositol_transpt"/>
</dbReference>
<feature type="transmembrane region" description="Helical" evidence="8">
    <location>
        <begin position="377"/>
        <end position="400"/>
    </location>
</feature>
<feature type="transmembrane region" description="Helical" evidence="8">
    <location>
        <begin position="54"/>
        <end position="78"/>
    </location>
</feature>
<evidence type="ECO:0000313" key="11">
    <source>
        <dbReference type="Proteomes" id="UP001309876"/>
    </source>
</evidence>
<reference evidence="10 11" key="1">
    <citation type="submission" date="2023-08" db="EMBL/GenBank/DDBJ databases">
        <title>Black Yeasts Isolated from many extreme environments.</title>
        <authorList>
            <person name="Coleine C."/>
            <person name="Stajich J.E."/>
            <person name="Selbmann L."/>
        </authorList>
    </citation>
    <scope>NUCLEOTIDE SEQUENCE [LARGE SCALE GENOMIC DNA]</scope>
    <source>
        <strain evidence="10 11">CCFEE 5910</strain>
    </source>
</reference>
<name>A0AAN7T8V2_9EURO</name>
<evidence type="ECO:0000256" key="2">
    <source>
        <dbReference type="ARBA" id="ARBA00010992"/>
    </source>
</evidence>
<dbReference type="PROSITE" id="PS00216">
    <property type="entry name" value="SUGAR_TRANSPORT_1"/>
    <property type="match status" value="1"/>
</dbReference>
<dbReference type="InterPro" id="IPR005828">
    <property type="entry name" value="MFS_sugar_transport-like"/>
</dbReference>
<feature type="transmembrane region" description="Helical" evidence="8">
    <location>
        <begin position="189"/>
        <end position="208"/>
    </location>
</feature>
<dbReference type="InterPro" id="IPR050360">
    <property type="entry name" value="MFS_Sugar_Transporters"/>
</dbReference>
<keyword evidence="11" id="KW-1185">Reference proteome</keyword>
<dbReference type="InterPro" id="IPR020846">
    <property type="entry name" value="MFS_dom"/>
</dbReference>
<dbReference type="PROSITE" id="PS50850">
    <property type="entry name" value="MFS"/>
    <property type="match status" value="1"/>
</dbReference>
<dbReference type="PANTHER" id="PTHR48022">
    <property type="entry name" value="PLASTIDIC GLUCOSE TRANSPORTER 4"/>
    <property type="match status" value="1"/>
</dbReference>
<dbReference type="GO" id="GO:0016020">
    <property type="term" value="C:membrane"/>
    <property type="evidence" value="ECO:0007669"/>
    <property type="project" value="UniProtKB-SubCell"/>
</dbReference>
<dbReference type="GO" id="GO:0005351">
    <property type="term" value="F:carbohydrate:proton symporter activity"/>
    <property type="evidence" value="ECO:0007669"/>
    <property type="project" value="TreeGrafter"/>
</dbReference>
<comment type="subcellular location">
    <subcellularLocation>
        <location evidence="1">Membrane</location>
        <topology evidence="1">Multi-pass membrane protein</topology>
    </subcellularLocation>
</comment>
<dbReference type="AlphaFoldDB" id="A0AAN7T8V2"/>
<dbReference type="PRINTS" id="PR00171">
    <property type="entry name" value="SUGRTRNSPORT"/>
</dbReference>
<feature type="transmembrane region" description="Helical" evidence="8">
    <location>
        <begin position="116"/>
        <end position="136"/>
    </location>
</feature>
<dbReference type="Pfam" id="PF00083">
    <property type="entry name" value="Sugar_tr"/>
    <property type="match status" value="1"/>
</dbReference>
<gene>
    <name evidence="10" type="ORF">LTR05_001236</name>
</gene>
<proteinExistence type="inferred from homology"/>
<dbReference type="SUPFAM" id="SSF103473">
    <property type="entry name" value="MFS general substrate transporter"/>
    <property type="match status" value="1"/>
</dbReference>
<feature type="transmembrane region" description="Helical" evidence="8">
    <location>
        <begin position="90"/>
        <end position="110"/>
    </location>
</feature>
<dbReference type="Proteomes" id="UP001309876">
    <property type="component" value="Unassembled WGS sequence"/>
</dbReference>
<evidence type="ECO:0000313" key="10">
    <source>
        <dbReference type="EMBL" id="KAK5091056.1"/>
    </source>
</evidence>
<keyword evidence="6 8" id="KW-0472">Membrane</keyword>
<dbReference type="PANTHER" id="PTHR48022:SF38">
    <property type="entry name" value="MAJOR FACILITATOR SUPERFAMILY (MFS) PROFILE DOMAIN-CONTAINING PROTEIN-RELATED"/>
    <property type="match status" value="1"/>
</dbReference>
<evidence type="ECO:0000256" key="3">
    <source>
        <dbReference type="ARBA" id="ARBA00022448"/>
    </source>
</evidence>
<organism evidence="10 11">
    <name type="scientific">Lithohypha guttulata</name>
    <dbReference type="NCBI Taxonomy" id="1690604"/>
    <lineage>
        <taxon>Eukaryota</taxon>
        <taxon>Fungi</taxon>
        <taxon>Dikarya</taxon>
        <taxon>Ascomycota</taxon>
        <taxon>Pezizomycotina</taxon>
        <taxon>Eurotiomycetes</taxon>
        <taxon>Chaetothyriomycetidae</taxon>
        <taxon>Chaetothyriales</taxon>
        <taxon>Trichomeriaceae</taxon>
        <taxon>Lithohypha</taxon>
    </lineage>
</organism>
<keyword evidence="4 8" id="KW-0812">Transmembrane</keyword>
<feature type="transmembrane region" description="Helical" evidence="8">
    <location>
        <begin position="12"/>
        <end position="34"/>
    </location>
</feature>
<evidence type="ECO:0000256" key="5">
    <source>
        <dbReference type="ARBA" id="ARBA00022989"/>
    </source>
</evidence>
<comment type="similarity">
    <text evidence="2 7">Belongs to the major facilitator superfamily. Sugar transporter (TC 2.A.1.1) family.</text>
</comment>
<sequence>MGYIPNLFNFGVVLYVATGAIACSYGLAIIGSTVGQPSFYTSLGLEADTTQPGYSRTASLIGAFNGVNCAGALVGSLANAWLANKFSRKYAIQIGAAILVVGAALCAGSVNVAMFVVARLVAGIGIGILTCVIPMYQSEVSTPETRGFMVSMTGVCFAIGYMLSAWIGYGVYFITASGSTSSFPWRFPLAFQGAPALLLLAGSKVLPFSPRWLMQQGRYEEAHAVLQRLHARKGEELHEQAEREYYQLKCQVDYDNAQKARISVFEVAKTPSNRRRCLVACIMMFFNMFTGSLLIANYAVIIFTNLGLSGSTPLLLLALWVSISLFGNIFTALFIDRWGRRGFMLVGIGGILVSLICETALQAQYVGTDNKAGQRAAVFFIYLFICFWSACMDASQFLYLSEIFPTAVRGQGTAVGMCAWYSAQIIILVAGPIALAEIGWKFLLVLVVPTALYWFLVYFLFPETRQKSLEDINEAFGEVTVVHYQGVTDAEKQEYHDAVVDPVKGSRPVSEVVVETKALGA</sequence>
<evidence type="ECO:0000256" key="1">
    <source>
        <dbReference type="ARBA" id="ARBA00004141"/>
    </source>
</evidence>
<dbReference type="EMBL" id="JAVRRJ010000001">
    <property type="protein sequence ID" value="KAK5091056.1"/>
    <property type="molecule type" value="Genomic_DNA"/>
</dbReference>
<dbReference type="Gene3D" id="1.20.1250.20">
    <property type="entry name" value="MFS general substrate transporter like domains"/>
    <property type="match status" value="1"/>
</dbReference>
<accession>A0AAN7T8V2</accession>
<feature type="transmembrane region" description="Helical" evidence="8">
    <location>
        <begin position="314"/>
        <end position="335"/>
    </location>
</feature>